<name>A0A645AND4_9ZZZZ</name>
<gene>
    <name evidence="3" type="ORF">SDC9_101532</name>
</gene>
<organism evidence="3">
    <name type="scientific">bioreactor metagenome</name>
    <dbReference type="NCBI Taxonomy" id="1076179"/>
    <lineage>
        <taxon>unclassified sequences</taxon>
        <taxon>metagenomes</taxon>
        <taxon>ecological metagenomes</taxon>
    </lineage>
</organism>
<sequence length="118" mass="12445">MTTQTFHLIDRRLGAPEQHGSNEHSRQHLGLPEHSWARRQSGLLRAGSACLTVAALGVVLGAFSANDALLSLGALVGVVGAFLLACRELTGPQRVEPGATSARVPDSQDAPPARMNTR</sequence>
<keyword evidence="2" id="KW-0812">Transmembrane</keyword>
<reference evidence="3" key="1">
    <citation type="submission" date="2019-08" db="EMBL/GenBank/DDBJ databases">
        <authorList>
            <person name="Kucharzyk K."/>
            <person name="Murdoch R.W."/>
            <person name="Higgins S."/>
            <person name="Loffler F."/>
        </authorList>
    </citation>
    <scope>NUCLEOTIDE SEQUENCE</scope>
</reference>
<feature type="transmembrane region" description="Helical" evidence="2">
    <location>
        <begin position="69"/>
        <end position="86"/>
    </location>
</feature>
<dbReference type="AlphaFoldDB" id="A0A645AND4"/>
<dbReference type="EMBL" id="VSSQ01014946">
    <property type="protein sequence ID" value="MPM54752.1"/>
    <property type="molecule type" value="Genomic_DNA"/>
</dbReference>
<keyword evidence="2" id="KW-0472">Membrane</keyword>
<feature type="compositionally biased region" description="Basic and acidic residues" evidence="1">
    <location>
        <begin position="8"/>
        <end position="26"/>
    </location>
</feature>
<keyword evidence="2" id="KW-1133">Transmembrane helix</keyword>
<evidence type="ECO:0000313" key="3">
    <source>
        <dbReference type="EMBL" id="MPM54752.1"/>
    </source>
</evidence>
<accession>A0A645AND4</accession>
<evidence type="ECO:0000256" key="2">
    <source>
        <dbReference type="SAM" id="Phobius"/>
    </source>
</evidence>
<evidence type="ECO:0000256" key="1">
    <source>
        <dbReference type="SAM" id="MobiDB-lite"/>
    </source>
</evidence>
<feature type="region of interest" description="Disordered" evidence="1">
    <location>
        <begin position="94"/>
        <end position="118"/>
    </location>
</feature>
<proteinExistence type="predicted"/>
<feature type="region of interest" description="Disordered" evidence="1">
    <location>
        <begin position="1"/>
        <end position="32"/>
    </location>
</feature>
<feature type="transmembrane region" description="Helical" evidence="2">
    <location>
        <begin position="43"/>
        <end position="63"/>
    </location>
</feature>
<evidence type="ECO:0008006" key="4">
    <source>
        <dbReference type="Google" id="ProtNLM"/>
    </source>
</evidence>
<protein>
    <recommendedName>
        <fullName evidence="4">DUF3040 domain-containing protein</fullName>
    </recommendedName>
</protein>
<comment type="caution">
    <text evidence="3">The sequence shown here is derived from an EMBL/GenBank/DDBJ whole genome shotgun (WGS) entry which is preliminary data.</text>
</comment>